<feature type="binding site" description="axial binding residue" evidence="11">
    <location>
        <position position="513"/>
    </location>
    <ligand>
        <name>heme</name>
        <dbReference type="ChEBI" id="CHEBI:30413"/>
    </ligand>
    <ligandPart>
        <name>Fe</name>
        <dbReference type="ChEBI" id="CHEBI:18248"/>
    </ligandPart>
</feature>
<comment type="cofactor">
    <cofactor evidence="11">
        <name>heme</name>
        <dbReference type="ChEBI" id="CHEBI:30413"/>
    </cofactor>
</comment>
<dbReference type="GO" id="GO:0004497">
    <property type="term" value="F:monooxygenase activity"/>
    <property type="evidence" value="ECO:0007669"/>
    <property type="project" value="UniProtKB-KW"/>
</dbReference>
<evidence type="ECO:0000313" key="15">
    <source>
        <dbReference type="Proteomes" id="UP000026961"/>
    </source>
</evidence>
<reference evidence="14" key="1">
    <citation type="submission" date="2013-08" db="EMBL/GenBank/DDBJ databases">
        <title>Oryza genome evolution.</title>
        <authorList>
            <person name="Wing R.A."/>
            <person name="Panaud O."/>
            <person name="Oliveira A.C."/>
        </authorList>
    </citation>
    <scope>NUCLEOTIDE SEQUENCE</scope>
</reference>
<dbReference type="InterPro" id="IPR036396">
    <property type="entry name" value="Cyt_P450_sf"/>
</dbReference>
<dbReference type="Gramene" id="OGLUM01G27220.1">
    <property type="protein sequence ID" value="OGLUM01G27220.1"/>
    <property type="gene ID" value="OGLUM01G27220"/>
</dbReference>
<dbReference type="Pfam" id="PF00067">
    <property type="entry name" value="p450"/>
    <property type="match status" value="1"/>
</dbReference>
<accession>A0A0D9YBZ1</accession>
<dbReference type="FunFam" id="1.10.630.10:FF:000029">
    <property type="entry name" value="Cytochrome P450 734A1"/>
    <property type="match status" value="1"/>
</dbReference>
<dbReference type="GO" id="GO:0016020">
    <property type="term" value="C:membrane"/>
    <property type="evidence" value="ECO:0007669"/>
    <property type="project" value="UniProtKB-SubCell"/>
</dbReference>
<dbReference type="Proteomes" id="UP000026961">
    <property type="component" value="Chromosome 1"/>
</dbReference>
<dbReference type="InterPro" id="IPR017972">
    <property type="entry name" value="Cyt_P450_CS"/>
</dbReference>
<evidence type="ECO:0000256" key="5">
    <source>
        <dbReference type="ARBA" id="ARBA00022723"/>
    </source>
</evidence>
<dbReference type="GO" id="GO:0010268">
    <property type="term" value="P:brassinosteroid homeostasis"/>
    <property type="evidence" value="ECO:0007669"/>
    <property type="project" value="UniProtKB-ARBA"/>
</dbReference>
<name>A0A0D9YBZ1_9ORYZ</name>
<keyword evidence="10 13" id="KW-0472">Membrane</keyword>
<dbReference type="GO" id="GO:0016705">
    <property type="term" value="F:oxidoreductase activity, acting on paired donors, with incorporation or reduction of molecular oxygen"/>
    <property type="evidence" value="ECO:0007669"/>
    <property type="project" value="InterPro"/>
</dbReference>
<proteinExistence type="inferred from homology"/>
<keyword evidence="5 11" id="KW-0479">Metal-binding</keyword>
<reference evidence="14" key="3">
    <citation type="submission" date="2018-05" db="EMBL/GenBank/DDBJ databases">
        <title>OgluRS3 (Oryza glumaepatula Reference Sequence Version 3).</title>
        <authorList>
            <person name="Zhang J."/>
            <person name="Kudrna D."/>
            <person name="Lee S."/>
            <person name="Talag J."/>
            <person name="Welchert J."/>
            <person name="Wing R.A."/>
        </authorList>
    </citation>
    <scope>NUCLEOTIDE SEQUENCE [LARGE SCALE GENOMIC DNA]</scope>
</reference>
<feature type="transmembrane region" description="Helical" evidence="13">
    <location>
        <begin position="31"/>
        <end position="53"/>
    </location>
</feature>
<dbReference type="PRINTS" id="PR00385">
    <property type="entry name" value="P450"/>
</dbReference>
<evidence type="ECO:0000256" key="2">
    <source>
        <dbReference type="ARBA" id="ARBA00010617"/>
    </source>
</evidence>
<evidence type="ECO:0008006" key="16">
    <source>
        <dbReference type="Google" id="ProtNLM"/>
    </source>
</evidence>
<dbReference type="SUPFAM" id="SSF48264">
    <property type="entry name" value="Cytochrome P450"/>
    <property type="match status" value="1"/>
</dbReference>
<dbReference type="GO" id="GO:0020037">
    <property type="term" value="F:heme binding"/>
    <property type="evidence" value="ECO:0007669"/>
    <property type="project" value="InterPro"/>
</dbReference>
<keyword evidence="15" id="KW-1185">Reference proteome</keyword>
<evidence type="ECO:0000256" key="13">
    <source>
        <dbReference type="SAM" id="Phobius"/>
    </source>
</evidence>
<dbReference type="eggNOG" id="KOG0157">
    <property type="taxonomic scope" value="Eukaryota"/>
</dbReference>
<sequence>MGIGIGIGIGTGTGTGTGAALPFGEASPWSLLGGAVAALLLVWAAQMLEWAWLAPRRMERALRAQGLRGTQYRFLHGDLTEDLRLVTAARSKPVPMDRPHDFIPRVAPLLHRALEEHGRVSFTWFGPMPRVTITDPDLVREVLSNKFGHFEKTKLATRLSKLLVGGLVILHGEKWVKHRRIMNPAFHAEKLKVELNILELEINLVTLTFLRMLPAFSASCSELIGRWENAVAASVGKAELDIWPDFQNLSGDVISRAAFGVRHHEGRQIFLLQAEQAERLVQSFRSNYIPGLSLLPTENNRRMKAIDREIKSILRGIIEKRQKATKNGEASKDDLLGLLLQSNMDYYSDEDGKSSKGMTVEEIIDECKLFYFAGMETTAVLLTWTMVALSMHPEWQDRAREEILQVFGRNKPDINGVSRLKVVTMVLHEVLRLYPPVVMMNRRTYKEIELGGVRYPAGVMLSLPVLFIHRDAAAWGHDAGEFDPGRFAEGVARACKDPGAGAFFPFSWGPRICIGQNFALLEAKVALGMILQRFAFELSPAYAHAPYTVLTLHPQHGVPNTFADKHWKLHVPGIRHSEISISDMKAEHYLLTTAAAVPCIVEVYEYPYSISRVDKAHRRGFDTIAALVAWTIWKERNNRVFNQHHKPWVEVAKGMAADAELWRLTNAVMTELTTPSMFPRSQNLIGD</sequence>
<evidence type="ECO:0000256" key="1">
    <source>
        <dbReference type="ARBA" id="ARBA00004167"/>
    </source>
</evidence>
<evidence type="ECO:0000256" key="11">
    <source>
        <dbReference type="PIRSR" id="PIRSR602401-1"/>
    </source>
</evidence>
<keyword evidence="7 12" id="KW-0560">Oxidoreductase</keyword>
<evidence type="ECO:0000256" key="12">
    <source>
        <dbReference type="RuleBase" id="RU000461"/>
    </source>
</evidence>
<evidence type="ECO:0000256" key="3">
    <source>
        <dbReference type="ARBA" id="ARBA00022617"/>
    </source>
</evidence>
<reference evidence="14" key="2">
    <citation type="submission" date="2015-04" db="UniProtKB">
        <authorList>
            <consortium name="EnsemblPlants"/>
        </authorList>
    </citation>
    <scope>IDENTIFICATION</scope>
</reference>
<dbReference type="PRINTS" id="PR00463">
    <property type="entry name" value="EP450I"/>
</dbReference>
<dbReference type="HOGENOM" id="CLU_001570_5_0_1"/>
<dbReference type="PANTHER" id="PTHR24282">
    <property type="entry name" value="CYTOCHROME P450 FAMILY MEMBER"/>
    <property type="match status" value="1"/>
</dbReference>
<evidence type="ECO:0000256" key="10">
    <source>
        <dbReference type="ARBA" id="ARBA00023136"/>
    </source>
</evidence>
<dbReference type="InterPro" id="IPR050665">
    <property type="entry name" value="Cytochrome_P450_Monooxygen"/>
</dbReference>
<evidence type="ECO:0000256" key="9">
    <source>
        <dbReference type="ARBA" id="ARBA00023033"/>
    </source>
</evidence>
<keyword evidence="8 11" id="KW-0408">Iron</keyword>
<dbReference type="EnsemblPlants" id="OGLUM01G27220.1">
    <property type="protein sequence ID" value="OGLUM01G27220.1"/>
    <property type="gene ID" value="OGLUM01G27220"/>
</dbReference>
<dbReference type="InterPro" id="IPR002401">
    <property type="entry name" value="Cyt_P450_E_grp-I"/>
</dbReference>
<dbReference type="PANTHER" id="PTHR24282:SF271">
    <property type="entry name" value="OS09G0403300 PROTEIN"/>
    <property type="match status" value="1"/>
</dbReference>
<dbReference type="Gene3D" id="1.10.630.10">
    <property type="entry name" value="Cytochrome P450"/>
    <property type="match status" value="1"/>
</dbReference>
<protein>
    <recommendedName>
        <fullName evidence="16">Cytochrome P450</fullName>
    </recommendedName>
</protein>
<dbReference type="GO" id="GO:0016131">
    <property type="term" value="P:brassinosteroid metabolic process"/>
    <property type="evidence" value="ECO:0007669"/>
    <property type="project" value="UniProtKB-ARBA"/>
</dbReference>
<keyword evidence="4 13" id="KW-0812">Transmembrane</keyword>
<dbReference type="STRING" id="40148.A0A0D9YBZ1"/>
<comment type="subcellular location">
    <subcellularLocation>
        <location evidence="1">Membrane</location>
        <topology evidence="1">Single-pass membrane protein</topology>
    </subcellularLocation>
</comment>
<evidence type="ECO:0000313" key="14">
    <source>
        <dbReference type="EnsemblPlants" id="OGLUM01G27220.1"/>
    </source>
</evidence>
<dbReference type="PROSITE" id="PS00086">
    <property type="entry name" value="CYTOCHROME_P450"/>
    <property type="match status" value="1"/>
</dbReference>
<dbReference type="AlphaFoldDB" id="A0A0D9YBZ1"/>
<dbReference type="InterPro" id="IPR001128">
    <property type="entry name" value="Cyt_P450"/>
</dbReference>
<evidence type="ECO:0000256" key="4">
    <source>
        <dbReference type="ARBA" id="ARBA00022692"/>
    </source>
</evidence>
<dbReference type="GO" id="GO:0005506">
    <property type="term" value="F:iron ion binding"/>
    <property type="evidence" value="ECO:0007669"/>
    <property type="project" value="InterPro"/>
</dbReference>
<comment type="similarity">
    <text evidence="2 12">Belongs to the cytochrome P450 family.</text>
</comment>
<keyword evidence="6 13" id="KW-1133">Transmembrane helix</keyword>
<evidence type="ECO:0000256" key="6">
    <source>
        <dbReference type="ARBA" id="ARBA00022989"/>
    </source>
</evidence>
<evidence type="ECO:0000256" key="8">
    <source>
        <dbReference type="ARBA" id="ARBA00023004"/>
    </source>
</evidence>
<organism evidence="14">
    <name type="scientific">Oryza glumipatula</name>
    <dbReference type="NCBI Taxonomy" id="40148"/>
    <lineage>
        <taxon>Eukaryota</taxon>
        <taxon>Viridiplantae</taxon>
        <taxon>Streptophyta</taxon>
        <taxon>Embryophyta</taxon>
        <taxon>Tracheophyta</taxon>
        <taxon>Spermatophyta</taxon>
        <taxon>Magnoliopsida</taxon>
        <taxon>Liliopsida</taxon>
        <taxon>Poales</taxon>
        <taxon>Poaceae</taxon>
        <taxon>BOP clade</taxon>
        <taxon>Oryzoideae</taxon>
        <taxon>Oryzeae</taxon>
        <taxon>Oryzinae</taxon>
        <taxon>Oryza</taxon>
    </lineage>
</organism>
<keyword evidence="3 11" id="KW-0349">Heme</keyword>
<keyword evidence="9 12" id="KW-0503">Monooxygenase</keyword>
<evidence type="ECO:0000256" key="7">
    <source>
        <dbReference type="ARBA" id="ARBA00023002"/>
    </source>
</evidence>